<keyword evidence="4" id="KW-1185">Reference proteome</keyword>
<comment type="caution">
    <text evidence="3">The sequence shown here is derived from an EMBL/GenBank/DDBJ whole genome shotgun (WGS) entry which is preliminary data.</text>
</comment>
<evidence type="ECO:0000256" key="1">
    <source>
        <dbReference type="ARBA" id="ARBA00008668"/>
    </source>
</evidence>
<dbReference type="InterPro" id="IPR001087">
    <property type="entry name" value="GDSL"/>
</dbReference>
<dbReference type="PANTHER" id="PTHR14209:SF36">
    <property type="entry name" value="GDSL-LIKE LIPASE_ACYLHYDROLASE FAMILY PROTEIN, EXPRESSED"/>
    <property type="match status" value="1"/>
</dbReference>
<evidence type="ECO:0000313" key="3">
    <source>
        <dbReference type="EMBL" id="KAG6537188.1"/>
    </source>
</evidence>
<dbReference type="GO" id="GO:0016788">
    <property type="term" value="F:hydrolase activity, acting on ester bonds"/>
    <property type="evidence" value="ECO:0007669"/>
    <property type="project" value="InterPro"/>
</dbReference>
<evidence type="ECO:0000256" key="2">
    <source>
        <dbReference type="ARBA" id="ARBA00022801"/>
    </source>
</evidence>
<accession>A0A8J5IPX4</accession>
<dbReference type="PANTHER" id="PTHR14209">
    <property type="entry name" value="ISOAMYL ACETATE-HYDROLYZING ESTERASE 1"/>
    <property type="match status" value="1"/>
</dbReference>
<dbReference type="CDD" id="cd01838">
    <property type="entry name" value="Isoamyl_acetate_hydrolase_like"/>
    <property type="match status" value="1"/>
</dbReference>
<dbReference type="Proteomes" id="UP000734854">
    <property type="component" value="Unassembled WGS sequence"/>
</dbReference>
<protein>
    <submittedName>
        <fullName evidence="3">Uncharacterized protein</fullName>
    </submittedName>
</protein>
<gene>
    <name evidence="3" type="ORF">ZIOFF_002274</name>
</gene>
<evidence type="ECO:0000313" key="4">
    <source>
        <dbReference type="Proteomes" id="UP000734854"/>
    </source>
</evidence>
<organism evidence="3 4">
    <name type="scientific">Zingiber officinale</name>
    <name type="common">Ginger</name>
    <name type="synonym">Amomum zingiber</name>
    <dbReference type="NCBI Taxonomy" id="94328"/>
    <lineage>
        <taxon>Eukaryota</taxon>
        <taxon>Viridiplantae</taxon>
        <taxon>Streptophyta</taxon>
        <taxon>Embryophyta</taxon>
        <taxon>Tracheophyta</taxon>
        <taxon>Spermatophyta</taxon>
        <taxon>Magnoliopsida</taxon>
        <taxon>Liliopsida</taxon>
        <taxon>Zingiberales</taxon>
        <taxon>Zingiberaceae</taxon>
        <taxon>Zingiber</taxon>
    </lineage>
</organism>
<dbReference type="SUPFAM" id="SSF52266">
    <property type="entry name" value="SGNH hydrolase"/>
    <property type="match status" value="1"/>
</dbReference>
<reference evidence="3 4" key="1">
    <citation type="submission" date="2020-08" db="EMBL/GenBank/DDBJ databases">
        <title>Plant Genome Project.</title>
        <authorList>
            <person name="Zhang R.-G."/>
        </authorList>
    </citation>
    <scope>NUCLEOTIDE SEQUENCE [LARGE SCALE GENOMIC DNA]</scope>
    <source>
        <tissue evidence="3">Rhizome</tissue>
    </source>
</reference>
<sequence length="298" mass="33522">MVRGSLLSTTTAITDTKHTDLCPEISAERAKKAEDKMPIGAPEKARPQFVLFGDSITEQSFKLGGWGASLANTYSRKLFVLSVYIFLNFKADVIVRGYGGYNTRWALFLLNHLFPPNSLTPPAVVTIFFGANDAALLGQTSERQYVPLEEYKENLRKIVKHLKDCSSTTLVVLITPPPIDEDGRKEYSRSVYGENAMKQPERTNDNTGTYARQCVELAKELNVPCIDLWSKMQETIGWQERFLSDGLHLTKEGNAVVHQEVVRVLIDNHLQAERMKHDFPHHSMIDGNHPEKAFAAES</sequence>
<dbReference type="Gene3D" id="3.40.50.1110">
    <property type="entry name" value="SGNH hydrolase"/>
    <property type="match status" value="2"/>
</dbReference>
<dbReference type="Pfam" id="PF00657">
    <property type="entry name" value="Lipase_GDSL"/>
    <property type="match status" value="1"/>
</dbReference>
<comment type="similarity">
    <text evidence="1">Belongs to the 'GDSL' lipolytic enzyme family.</text>
</comment>
<keyword evidence="2" id="KW-0378">Hydrolase</keyword>
<dbReference type="EMBL" id="JACMSC010000001">
    <property type="protein sequence ID" value="KAG6537188.1"/>
    <property type="molecule type" value="Genomic_DNA"/>
</dbReference>
<dbReference type="InterPro" id="IPR036514">
    <property type="entry name" value="SGNH_hydro_sf"/>
</dbReference>
<dbReference type="AlphaFoldDB" id="A0A8J5IPX4"/>
<dbReference type="FunFam" id="3.40.50.1110:FF:000002">
    <property type="entry name" value="isoamyl acetate-hydrolyzing esterase 1 homolog"/>
    <property type="match status" value="1"/>
</dbReference>
<dbReference type="InterPro" id="IPR045136">
    <property type="entry name" value="Iah1-like"/>
</dbReference>
<name>A0A8J5IPX4_ZINOF</name>
<proteinExistence type="inferred from homology"/>